<dbReference type="GO" id="GO:0043093">
    <property type="term" value="P:FtsZ-dependent cytokinesis"/>
    <property type="evidence" value="ECO:0007669"/>
    <property type="project" value="UniProtKB-UniRule"/>
</dbReference>
<keyword evidence="3 7" id="KW-0812">Transmembrane</keyword>
<comment type="subcellular location">
    <subcellularLocation>
        <location evidence="7">Cell membrane</location>
        <topology evidence="7">Single-pass type II membrane protein</topology>
    </subcellularLocation>
    <text evidence="7">Localizes to the division septum where it forms a ring structure.</text>
</comment>
<dbReference type="Pfam" id="PF04977">
    <property type="entry name" value="DivIC"/>
    <property type="match status" value="1"/>
</dbReference>
<proteinExistence type="inferred from homology"/>
<keyword evidence="10" id="KW-1185">Reference proteome</keyword>
<evidence type="ECO:0000313" key="10">
    <source>
        <dbReference type="Proteomes" id="UP000308230"/>
    </source>
</evidence>
<evidence type="ECO:0000313" key="9">
    <source>
        <dbReference type="EMBL" id="TLS35236.1"/>
    </source>
</evidence>
<comment type="caution">
    <text evidence="9">The sequence shown here is derived from an EMBL/GenBank/DDBJ whole genome shotgun (WGS) entry which is preliminary data.</text>
</comment>
<evidence type="ECO:0000256" key="6">
    <source>
        <dbReference type="ARBA" id="ARBA00023306"/>
    </source>
</evidence>
<dbReference type="EMBL" id="SWLG01000025">
    <property type="protein sequence ID" value="TLS35236.1"/>
    <property type="molecule type" value="Genomic_DNA"/>
</dbReference>
<name>A0A5R9EYG0_9BACL</name>
<evidence type="ECO:0000256" key="2">
    <source>
        <dbReference type="ARBA" id="ARBA00022618"/>
    </source>
</evidence>
<evidence type="ECO:0000256" key="8">
    <source>
        <dbReference type="NCBIfam" id="TIGR02209"/>
    </source>
</evidence>
<keyword evidence="6 7" id="KW-0131">Cell cycle</keyword>
<dbReference type="HAMAP" id="MF_00910">
    <property type="entry name" value="FtsL"/>
    <property type="match status" value="1"/>
</dbReference>
<dbReference type="RefSeq" id="WP_138129216.1">
    <property type="nucleotide sequence ID" value="NZ_SWLG01000025.1"/>
</dbReference>
<organism evidence="9 10">
    <name type="scientific">Exobacillus caeni</name>
    <dbReference type="NCBI Taxonomy" id="2574798"/>
    <lineage>
        <taxon>Bacteria</taxon>
        <taxon>Bacillati</taxon>
        <taxon>Bacillota</taxon>
        <taxon>Bacilli</taxon>
        <taxon>Bacillales</taxon>
        <taxon>Guptibacillaceae</taxon>
        <taxon>Exobacillus</taxon>
    </lineage>
</organism>
<dbReference type="NCBIfam" id="TIGR02209">
    <property type="entry name" value="ftsL_broad"/>
    <property type="match status" value="1"/>
</dbReference>
<evidence type="ECO:0000256" key="4">
    <source>
        <dbReference type="ARBA" id="ARBA00022989"/>
    </source>
</evidence>
<comment type="similarity">
    <text evidence="7">Belongs to the FtsL family.</text>
</comment>
<dbReference type="GO" id="GO:0005886">
    <property type="term" value="C:plasma membrane"/>
    <property type="evidence" value="ECO:0007669"/>
    <property type="project" value="UniProtKB-SubCell"/>
</dbReference>
<dbReference type="OrthoDB" id="2989137at2"/>
<evidence type="ECO:0000256" key="1">
    <source>
        <dbReference type="ARBA" id="ARBA00022475"/>
    </source>
</evidence>
<dbReference type="InterPro" id="IPR007060">
    <property type="entry name" value="FtsL/DivIC"/>
</dbReference>
<dbReference type="AlphaFoldDB" id="A0A5R9EYG0"/>
<dbReference type="InterPro" id="IPR011922">
    <property type="entry name" value="Cell_div_FtsL"/>
</dbReference>
<dbReference type="Proteomes" id="UP000308230">
    <property type="component" value="Unassembled WGS sequence"/>
</dbReference>
<keyword evidence="1 7" id="KW-1003">Cell membrane</keyword>
<comment type="function">
    <text evidence="7">Essential cell division protein.</text>
</comment>
<feature type="transmembrane region" description="Helical" evidence="7">
    <location>
        <begin position="40"/>
        <end position="61"/>
    </location>
</feature>
<keyword evidence="5 7" id="KW-0472">Membrane</keyword>
<sequence length="122" mass="14043">MSNLAYKIQQKQVQEKKQKVQQQPQTVVVPRSRVTRGEKLLWVVLTCCFLMASIMVVSNYASIYNTNTEIQKIEAKQNQFAKTNEELSFTVKELSSPDRIMQVAKDKLGMTFSDKNVQVVRN</sequence>
<accession>A0A5R9EYG0</accession>
<keyword evidence="2 7" id="KW-0132">Cell division</keyword>
<gene>
    <name evidence="7 9" type="primary">ftsL</name>
    <name evidence="9" type="ORF">FCL54_21305</name>
</gene>
<evidence type="ECO:0000256" key="3">
    <source>
        <dbReference type="ARBA" id="ARBA00022692"/>
    </source>
</evidence>
<dbReference type="GO" id="GO:0032153">
    <property type="term" value="C:cell division site"/>
    <property type="evidence" value="ECO:0007669"/>
    <property type="project" value="UniProtKB-UniRule"/>
</dbReference>
<keyword evidence="4 7" id="KW-1133">Transmembrane helix</keyword>
<protein>
    <recommendedName>
        <fullName evidence="7 8">Cell division protein FtsL</fullName>
    </recommendedName>
</protein>
<evidence type="ECO:0000256" key="5">
    <source>
        <dbReference type="ARBA" id="ARBA00023136"/>
    </source>
</evidence>
<reference evidence="9 10" key="1">
    <citation type="submission" date="2019-04" db="EMBL/GenBank/DDBJ databases">
        <title>Bacillus caeni sp. nov., a bacterium isolated from mangrove sediment.</title>
        <authorList>
            <person name="Huang H."/>
            <person name="Mo K."/>
            <person name="Hu Y."/>
        </authorList>
    </citation>
    <scope>NUCLEOTIDE SEQUENCE [LARGE SCALE GENOMIC DNA]</scope>
    <source>
        <strain evidence="9 10">HB172195</strain>
    </source>
</reference>
<evidence type="ECO:0000256" key="7">
    <source>
        <dbReference type="HAMAP-Rule" id="MF_00910"/>
    </source>
</evidence>